<protein>
    <submittedName>
        <fullName evidence="1">Uncharacterized protein</fullName>
    </submittedName>
</protein>
<dbReference type="Proteomes" id="UP001469553">
    <property type="component" value="Unassembled WGS sequence"/>
</dbReference>
<evidence type="ECO:0000313" key="1">
    <source>
        <dbReference type="EMBL" id="MEQ2308071.1"/>
    </source>
</evidence>
<name>A0ABV0ZRH2_9TELE</name>
<reference evidence="1 2" key="1">
    <citation type="submission" date="2021-06" db="EMBL/GenBank/DDBJ databases">
        <authorList>
            <person name="Palmer J.M."/>
        </authorList>
    </citation>
    <scope>NUCLEOTIDE SEQUENCE [LARGE SCALE GENOMIC DNA]</scope>
    <source>
        <strain evidence="1 2">AS_MEX2019</strain>
        <tissue evidence="1">Muscle</tissue>
    </source>
</reference>
<keyword evidence="2" id="KW-1185">Reference proteome</keyword>
<organism evidence="1 2">
    <name type="scientific">Ameca splendens</name>
    <dbReference type="NCBI Taxonomy" id="208324"/>
    <lineage>
        <taxon>Eukaryota</taxon>
        <taxon>Metazoa</taxon>
        <taxon>Chordata</taxon>
        <taxon>Craniata</taxon>
        <taxon>Vertebrata</taxon>
        <taxon>Euteleostomi</taxon>
        <taxon>Actinopterygii</taxon>
        <taxon>Neopterygii</taxon>
        <taxon>Teleostei</taxon>
        <taxon>Neoteleostei</taxon>
        <taxon>Acanthomorphata</taxon>
        <taxon>Ovalentaria</taxon>
        <taxon>Atherinomorphae</taxon>
        <taxon>Cyprinodontiformes</taxon>
        <taxon>Goodeidae</taxon>
        <taxon>Ameca</taxon>
    </lineage>
</organism>
<proteinExistence type="predicted"/>
<evidence type="ECO:0000313" key="2">
    <source>
        <dbReference type="Proteomes" id="UP001469553"/>
    </source>
</evidence>
<sequence>MTRLPKLSLAKQLGCASVIVFQILRPRFRNEMFLLKKHLTFGHSAKVQAFSSLVQVRWFSAGSGGAQHCVRDTFPGYVCVWWVLKQLLSPNVFPSTQLSINKLRYTTGSFFTSDLTPLWRVSAELSSQQHSP</sequence>
<accession>A0ABV0ZRH2</accession>
<gene>
    <name evidence="1" type="ORF">AMECASPLE_024509</name>
</gene>
<dbReference type="EMBL" id="JAHRIP010068176">
    <property type="protein sequence ID" value="MEQ2308071.1"/>
    <property type="molecule type" value="Genomic_DNA"/>
</dbReference>
<comment type="caution">
    <text evidence="1">The sequence shown here is derived from an EMBL/GenBank/DDBJ whole genome shotgun (WGS) entry which is preliminary data.</text>
</comment>